<dbReference type="SUPFAM" id="SSF46785">
    <property type="entry name" value="Winged helix' DNA-binding domain"/>
    <property type="match status" value="1"/>
</dbReference>
<dbReference type="OrthoDB" id="121143at2"/>
<keyword evidence="2" id="KW-1185">Reference proteome</keyword>
<organism evidence="1 2">
    <name type="scientific">Billgrantia endophytica</name>
    <dbReference type="NCBI Taxonomy" id="2033802"/>
    <lineage>
        <taxon>Bacteria</taxon>
        <taxon>Pseudomonadati</taxon>
        <taxon>Pseudomonadota</taxon>
        <taxon>Gammaproteobacteria</taxon>
        <taxon>Oceanospirillales</taxon>
        <taxon>Halomonadaceae</taxon>
        <taxon>Billgrantia</taxon>
    </lineage>
</organism>
<gene>
    <name evidence="1" type="ORF">C1H69_21350</name>
</gene>
<dbReference type="InterPro" id="IPR036390">
    <property type="entry name" value="WH_DNA-bd_sf"/>
</dbReference>
<name>A0A2N7TWH7_9GAMM</name>
<evidence type="ECO:0008006" key="3">
    <source>
        <dbReference type="Google" id="ProtNLM"/>
    </source>
</evidence>
<reference evidence="1 2" key="1">
    <citation type="submission" date="2018-01" db="EMBL/GenBank/DDBJ databases">
        <title>Halomonas endophytica sp. nov., isolated from storage liquid in the stems of Populus euphratica.</title>
        <authorList>
            <person name="Chen C."/>
        </authorList>
    </citation>
    <scope>NUCLEOTIDE SEQUENCE [LARGE SCALE GENOMIC DNA]</scope>
    <source>
        <strain evidence="1 2">MC28</strain>
    </source>
</reference>
<evidence type="ECO:0000313" key="1">
    <source>
        <dbReference type="EMBL" id="PMR72536.1"/>
    </source>
</evidence>
<evidence type="ECO:0000313" key="2">
    <source>
        <dbReference type="Proteomes" id="UP000235803"/>
    </source>
</evidence>
<sequence length="199" mass="22429">MLFRKEFLEGIRIGVVTLAFRRWRRPSVREGGTLLTPVGQLSIKSVEPVALNTISEADAHRAGYESRGELLDELRRRCEGEFYRIELGPLRPDPRIALRETQSSTDGELQELRSQLSRLDARTLEGEWTFRTLEVLSSHPGVRAGDLCGLVGQGKERFKLNVRKLKNLGLTESLGTGYRLSPRGEVLLEFLRSEASHAT</sequence>
<dbReference type="AlphaFoldDB" id="A0A2N7TWH7"/>
<comment type="caution">
    <text evidence="1">The sequence shown here is derived from an EMBL/GenBank/DDBJ whole genome shotgun (WGS) entry which is preliminary data.</text>
</comment>
<accession>A0A2N7TWH7</accession>
<proteinExistence type="predicted"/>
<protein>
    <recommendedName>
        <fullName evidence="3">ASCH domain-containing protein</fullName>
    </recommendedName>
</protein>
<dbReference type="Proteomes" id="UP000235803">
    <property type="component" value="Unassembled WGS sequence"/>
</dbReference>
<dbReference type="EMBL" id="PNRF01000044">
    <property type="protein sequence ID" value="PMR72536.1"/>
    <property type="molecule type" value="Genomic_DNA"/>
</dbReference>